<gene>
    <name evidence="2" type="ORF">VNO78_10217</name>
</gene>
<evidence type="ECO:0000313" key="3">
    <source>
        <dbReference type="Proteomes" id="UP001386955"/>
    </source>
</evidence>
<dbReference type="EMBL" id="JAYMYS010000003">
    <property type="protein sequence ID" value="KAK7399042.1"/>
    <property type="molecule type" value="Genomic_DNA"/>
</dbReference>
<dbReference type="Proteomes" id="UP001386955">
    <property type="component" value="Unassembled WGS sequence"/>
</dbReference>
<sequence length="239" mass="26201">MPIPLLSPSSISSFTPRYGFSFSSFSSSTLPLCLLPSTPPCHEDEDPQRRMAIMNRHEDERSSVVVEASKEEEYRNDTHLTEATDQVSNTYVGVSTTFGPKATSNKLNGAKRNHAHSRKATSQFKKNSRTLGQAKALCISSTTRNRHKRVTSKKAVEIMSVKEEHANQVVQDSLQDAGLDSDQVDECYDVPVIQTEVVAATVAGRFQVESGKRGEEVLGIAVVSGGTVCERTLPLGFRQ</sequence>
<evidence type="ECO:0000313" key="2">
    <source>
        <dbReference type="EMBL" id="KAK7399042.1"/>
    </source>
</evidence>
<feature type="compositionally biased region" description="Basic residues" evidence="1">
    <location>
        <begin position="109"/>
        <end position="119"/>
    </location>
</feature>
<organism evidence="2 3">
    <name type="scientific">Psophocarpus tetragonolobus</name>
    <name type="common">Winged bean</name>
    <name type="synonym">Dolichos tetragonolobus</name>
    <dbReference type="NCBI Taxonomy" id="3891"/>
    <lineage>
        <taxon>Eukaryota</taxon>
        <taxon>Viridiplantae</taxon>
        <taxon>Streptophyta</taxon>
        <taxon>Embryophyta</taxon>
        <taxon>Tracheophyta</taxon>
        <taxon>Spermatophyta</taxon>
        <taxon>Magnoliopsida</taxon>
        <taxon>eudicotyledons</taxon>
        <taxon>Gunneridae</taxon>
        <taxon>Pentapetalae</taxon>
        <taxon>rosids</taxon>
        <taxon>fabids</taxon>
        <taxon>Fabales</taxon>
        <taxon>Fabaceae</taxon>
        <taxon>Papilionoideae</taxon>
        <taxon>50 kb inversion clade</taxon>
        <taxon>NPAAA clade</taxon>
        <taxon>indigoferoid/millettioid clade</taxon>
        <taxon>Phaseoleae</taxon>
        <taxon>Psophocarpus</taxon>
    </lineage>
</organism>
<protein>
    <submittedName>
        <fullName evidence="2">Uncharacterized protein</fullName>
    </submittedName>
</protein>
<dbReference type="AlphaFoldDB" id="A0AAN9SJS3"/>
<feature type="region of interest" description="Disordered" evidence="1">
    <location>
        <begin position="102"/>
        <end position="126"/>
    </location>
</feature>
<keyword evidence="3" id="KW-1185">Reference proteome</keyword>
<accession>A0AAN9SJS3</accession>
<proteinExistence type="predicted"/>
<reference evidence="2 3" key="1">
    <citation type="submission" date="2024-01" db="EMBL/GenBank/DDBJ databases">
        <title>The genomes of 5 underutilized Papilionoideae crops provide insights into root nodulation and disease resistanc.</title>
        <authorList>
            <person name="Jiang F."/>
        </authorList>
    </citation>
    <scope>NUCLEOTIDE SEQUENCE [LARGE SCALE GENOMIC DNA]</scope>
    <source>
        <strain evidence="2">DUOXIRENSHENG_FW03</strain>
        <tissue evidence="2">Leaves</tissue>
    </source>
</reference>
<comment type="caution">
    <text evidence="2">The sequence shown here is derived from an EMBL/GenBank/DDBJ whole genome shotgun (WGS) entry which is preliminary data.</text>
</comment>
<evidence type="ECO:0000256" key="1">
    <source>
        <dbReference type="SAM" id="MobiDB-lite"/>
    </source>
</evidence>
<name>A0AAN9SJS3_PSOTE</name>